<dbReference type="SUPFAM" id="SSF55804">
    <property type="entry name" value="Phoshotransferase/anion transport protein"/>
    <property type="match status" value="1"/>
</dbReference>
<organism evidence="7 8">
    <name type="scientific">Paratractidigestivibacter faecalis</name>
    <dbReference type="NCBI Taxonomy" id="2292441"/>
    <lineage>
        <taxon>Bacteria</taxon>
        <taxon>Bacillati</taxon>
        <taxon>Actinomycetota</taxon>
        <taxon>Coriobacteriia</taxon>
        <taxon>Coriobacteriales</taxon>
        <taxon>Atopobiaceae</taxon>
        <taxon>Paratractidigestivibacter</taxon>
    </lineage>
</organism>
<sequence>MSETVTASHVFLGNTATSVDEVLQFLSEKAVELGVTDDAEATLEAFKNREAEGTTGMMGGFAIPHCKSDIVKQATVMVVKFSGEVAWSSMDNAPIKCAIALLIPAAQAGDVHLQLLSHVAVLVMDEHFRADVLASDDPEQIAALLNEGLAE</sequence>
<protein>
    <submittedName>
        <fullName evidence="7">Fructose PTS transporter subunit IIA</fullName>
        <ecNumber evidence="7">2.7.1.202</ecNumber>
    </submittedName>
</protein>
<evidence type="ECO:0000256" key="5">
    <source>
        <dbReference type="ARBA" id="ARBA00022683"/>
    </source>
</evidence>
<dbReference type="RefSeq" id="WP_349181239.1">
    <property type="nucleotide sequence ID" value="NZ_JBBNGS010000001.1"/>
</dbReference>
<comment type="caution">
    <text evidence="7">The sequence shown here is derived from an EMBL/GenBank/DDBJ whole genome shotgun (WGS) entry which is preliminary data.</text>
</comment>
<evidence type="ECO:0000259" key="6">
    <source>
        <dbReference type="PROSITE" id="PS51094"/>
    </source>
</evidence>
<evidence type="ECO:0000256" key="4">
    <source>
        <dbReference type="ARBA" id="ARBA00022679"/>
    </source>
</evidence>
<evidence type="ECO:0000313" key="8">
    <source>
        <dbReference type="Proteomes" id="UP001478817"/>
    </source>
</evidence>
<dbReference type="GO" id="GO:0016740">
    <property type="term" value="F:transferase activity"/>
    <property type="evidence" value="ECO:0007669"/>
    <property type="project" value="UniProtKB-KW"/>
</dbReference>
<evidence type="ECO:0000256" key="3">
    <source>
        <dbReference type="ARBA" id="ARBA00022597"/>
    </source>
</evidence>
<evidence type="ECO:0000313" key="7">
    <source>
        <dbReference type="EMBL" id="MEQ2636890.1"/>
    </source>
</evidence>
<dbReference type="InterPro" id="IPR051541">
    <property type="entry name" value="PTS_SugarTrans_NitroReg"/>
</dbReference>
<keyword evidence="3" id="KW-0762">Sugar transport</keyword>
<keyword evidence="2" id="KW-0597">Phosphoprotein</keyword>
<dbReference type="InterPro" id="IPR016152">
    <property type="entry name" value="PTrfase/Anion_transptr"/>
</dbReference>
<dbReference type="NCBIfam" id="TIGR00848">
    <property type="entry name" value="fruA"/>
    <property type="match status" value="1"/>
</dbReference>
<keyword evidence="8" id="KW-1185">Reference proteome</keyword>
<dbReference type="InterPro" id="IPR002178">
    <property type="entry name" value="PTS_EIIA_type-2_dom"/>
</dbReference>
<proteinExistence type="predicted"/>
<dbReference type="InterPro" id="IPR004715">
    <property type="entry name" value="PTS_IIA_fruc"/>
</dbReference>
<gene>
    <name evidence="7" type="ORF">AAAT05_00775</name>
</gene>
<keyword evidence="4 7" id="KW-0808">Transferase</keyword>
<dbReference type="Pfam" id="PF00359">
    <property type="entry name" value="PTS_EIIA_2"/>
    <property type="match status" value="1"/>
</dbReference>
<name>A0ABV1IF01_9ACTN</name>
<dbReference type="EMBL" id="JBBNGS010000001">
    <property type="protein sequence ID" value="MEQ2636890.1"/>
    <property type="molecule type" value="Genomic_DNA"/>
</dbReference>
<keyword evidence="1" id="KW-0813">Transport</keyword>
<dbReference type="Gene3D" id="3.40.930.10">
    <property type="entry name" value="Mannitol-specific EII, Chain A"/>
    <property type="match status" value="1"/>
</dbReference>
<evidence type="ECO:0000256" key="2">
    <source>
        <dbReference type="ARBA" id="ARBA00022553"/>
    </source>
</evidence>
<dbReference type="PROSITE" id="PS51094">
    <property type="entry name" value="PTS_EIIA_TYPE_2"/>
    <property type="match status" value="1"/>
</dbReference>
<reference evidence="7 8" key="1">
    <citation type="submission" date="2024-04" db="EMBL/GenBank/DDBJ databases">
        <title>Human intestinal bacterial collection.</title>
        <authorList>
            <person name="Pauvert C."/>
            <person name="Hitch T.C.A."/>
            <person name="Clavel T."/>
        </authorList>
    </citation>
    <scope>NUCLEOTIDE SEQUENCE [LARGE SCALE GENOMIC DNA]</scope>
    <source>
        <strain evidence="7 8">CLA-AA-H197</strain>
    </source>
</reference>
<keyword evidence="5" id="KW-0598">Phosphotransferase system</keyword>
<dbReference type="PANTHER" id="PTHR47738:SF1">
    <property type="entry name" value="NITROGEN REGULATORY PROTEIN"/>
    <property type="match status" value="1"/>
</dbReference>
<feature type="domain" description="PTS EIIA type-2" evidence="6">
    <location>
        <begin position="3"/>
        <end position="148"/>
    </location>
</feature>
<accession>A0ABV1IF01</accession>
<dbReference type="PANTHER" id="PTHR47738">
    <property type="entry name" value="PTS SYSTEM FRUCTOSE-LIKE EIIA COMPONENT-RELATED"/>
    <property type="match status" value="1"/>
</dbReference>
<dbReference type="EC" id="2.7.1.202" evidence="7"/>
<evidence type="ECO:0000256" key="1">
    <source>
        <dbReference type="ARBA" id="ARBA00022448"/>
    </source>
</evidence>
<dbReference type="Proteomes" id="UP001478817">
    <property type="component" value="Unassembled WGS sequence"/>
</dbReference>
<dbReference type="CDD" id="cd00211">
    <property type="entry name" value="PTS_IIA_fru"/>
    <property type="match status" value="1"/>
</dbReference>